<protein>
    <submittedName>
        <fullName evidence="2">Uncharacterized protein</fullName>
    </submittedName>
</protein>
<dbReference type="EMBL" id="CM032186">
    <property type="protein sequence ID" value="KAG7090461.1"/>
    <property type="molecule type" value="Genomic_DNA"/>
</dbReference>
<reference evidence="2" key="1">
    <citation type="journal article" date="2021" name="Genome Biol. Evol.">
        <title>The assembled and annotated genome of the fairy-ring fungus Marasmius oreades.</title>
        <authorList>
            <person name="Hiltunen M."/>
            <person name="Ament-Velasquez S.L."/>
            <person name="Johannesson H."/>
        </authorList>
    </citation>
    <scope>NUCLEOTIDE SEQUENCE</scope>
    <source>
        <strain evidence="2">03SP1</strain>
    </source>
</reference>
<dbReference type="RefSeq" id="XP_043006931.1">
    <property type="nucleotide sequence ID" value="XM_043154476.1"/>
</dbReference>
<evidence type="ECO:0000313" key="2">
    <source>
        <dbReference type="EMBL" id="KAG7090461.1"/>
    </source>
</evidence>
<dbReference type="Proteomes" id="UP001049176">
    <property type="component" value="Chromosome 6"/>
</dbReference>
<proteinExistence type="predicted"/>
<keyword evidence="3" id="KW-1185">Reference proteome</keyword>
<evidence type="ECO:0000256" key="1">
    <source>
        <dbReference type="SAM" id="MobiDB-lite"/>
    </source>
</evidence>
<sequence length="227" mass="25403">MALATAAKKWMDDRAERKKAEDTDRRSQRDIQHKLLATGCNLHDIDAISGHHLVKTCAPLKELDWAYHVLPQLKVVIDEDRRARMFEGHLLDHVMTYRADLPDPQTVCLLPICADLIILPDNIPVTEQTLIINRAAIVRDLRAWVQEERRRLFEAFVEGRHRLVVAAVGLGLLKEFLPLVTGGASTTHATNWPWPNSPANSAGHSAPAPEEPSDISTTPIFVNPVQT</sequence>
<name>A0A9P7RVC7_9AGAR</name>
<gene>
    <name evidence="2" type="ORF">E1B28_009577</name>
</gene>
<feature type="region of interest" description="Disordered" evidence="1">
    <location>
        <begin position="1"/>
        <end position="27"/>
    </location>
</feature>
<evidence type="ECO:0000313" key="3">
    <source>
        <dbReference type="Proteomes" id="UP001049176"/>
    </source>
</evidence>
<dbReference type="GeneID" id="66078653"/>
<feature type="region of interest" description="Disordered" evidence="1">
    <location>
        <begin position="190"/>
        <end position="227"/>
    </location>
</feature>
<feature type="compositionally biased region" description="Polar residues" evidence="1">
    <location>
        <begin position="214"/>
        <end position="227"/>
    </location>
</feature>
<feature type="compositionally biased region" description="Polar residues" evidence="1">
    <location>
        <begin position="190"/>
        <end position="203"/>
    </location>
</feature>
<comment type="caution">
    <text evidence="2">The sequence shown here is derived from an EMBL/GenBank/DDBJ whole genome shotgun (WGS) entry which is preliminary data.</text>
</comment>
<dbReference type="KEGG" id="more:E1B28_009577"/>
<dbReference type="AlphaFoldDB" id="A0A9P7RVC7"/>
<accession>A0A9P7RVC7</accession>
<feature type="compositionally biased region" description="Basic and acidic residues" evidence="1">
    <location>
        <begin position="9"/>
        <end position="27"/>
    </location>
</feature>
<organism evidence="2 3">
    <name type="scientific">Marasmius oreades</name>
    <name type="common">fairy-ring Marasmius</name>
    <dbReference type="NCBI Taxonomy" id="181124"/>
    <lineage>
        <taxon>Eukaryota</taxon>
        <taxon>Fungi</taxon>
        <taxon>Dikarya</taxon>
        <taxon>Basidiomycota</taxon>
        <taxon>Agaricomycotina</taxon>
        <taxon>Agaricomycetes</taxon>
        <taxon>Agaricomycetidae</taxon>
        <taxon>Agaricales</taxon>
        <taxon>Marasmiineae</taxon>
        <taxon>Marasmiaceae</taxon>
        <taxon>Marasmius</taxon>
    </lineage>
</organism>